<accession>A6DQU7</accession>
<dbReference type="RefSeq" id="WP_007280220.1">
    <property type="nucleotide sequence ID" value="NZ_ABCK01000021.1"/>
</dbReference>
<dbReference type="eggNOG" id="COG1595">
    <property type="taxonomic scope" value="Bacteria"/>
</dbReference>
<feature type="domain" description="RNA polymerase sigma-70 region 2" evidence="5">
    <location>
        <begin position="32"/>
        <end position="96"/>
    </location>
</feature>
<dbReference type="GO" id="GO:0003677">
    <property type="term" value="F:DNA binding"/>
    <property type="evidence" value="ECO:0007669"/>
    <property type="project" value="UniProtKB-KW"/>
</dbReference>
<dbReference type="InterPro" id="IPR014284">
    <property type="entry name" value="RNA_pol_sigma-70_dom"/>
</dbReference>
<evidence type="ECO:0000259" key="5">
    <source>
        <dbReference type="Pfam" id="PF04542"/>
    </source>
</evidence>
<dbReference type="AlphaFoldDB" id="A6DQU7"/>
<reference evidence="6 7" key="1">
    <citation type="journal article" date="2010" name="J. Bacteriol.">
        <title>Genome sequence of Lentisphaera araneosa HTCC2155T, the type species of the order Lentisphaerales in the phylum Lentisphaerae.</title>
        <authorList>
            <person name="Thrash J.C."/>
            <person name="Cho J.C."/>
            <person name="Vergin K.L."/>
            <person name="Morris R.M."/>
            <person name="Giovannoni S.J."/>
        </authorList>
    </citation>
    <scope>NUCLEOTIDE SEQUENCE [LARGE SCALE GENOMIC DNA]</scope>
    <source>
        <strain evidence="6 7">HTCC2155</strain>
    </source>
</reference>
<evidence type="ECO:0000256" key="3">
    <source>
        <dbReference type="ARBA" id="ARBA00023125"/>
    </source>
</evidence>
<evidence type="ECO:0000256" key="1">
    <source>
        <dbReference type="ARBA" id="ARBA00023015"/>
    </source>
</evidence>
<dbReference type="SUPFAM" id="SSF88946">
    <property type="entry name" value="Sigma2 domain of RNA polymerase sigma factors"/>
    <property type="match status" value="1"/>
</dbReference>
<dbReference type="InterPro" id="IPR007627">
    <property type="entry name" value="RNA_pol_sigma70_r2"/>
</dbReference>
<protein>
    <submittedName>
        <fullName evidence="6">Probable RNA polymerase sigma-H factor</fullName>
    </submittedName>
</protein>
<dbReference type="InterPro" id="IPR039425">
    <property type="entry name" value="RNA_pol_sigma-70-like"/>
</dbReference>
<dbReference type="EMBL" id="ABCK01000021">
    <property type="protein sequence ID" value="EDM25997.1"/>
    <property type="molecule type" value="Genomic_DNA"/>
</dbReference>
<evidence type="ECO:0000313" key="6">
    <source>
        <dbReference type="EMBL" id="EDM25997.1"/>
    </source>
</evidence>
<keyword evidence="7" id="KW-1185">Reference proteome</keyword>
<gene>
    <name evidence="6" type="ORF">LNTAR_19407</name>
</gene>
<comment type="caution">
    <text evidence="6">The sequence shown here is derived from an EMBL/GenBank/DDBJ whole genome shotgun (WGS) entry which is preliminary data.</text>
</comment>
<dbReference type="GO" id="GO:0006352">
    <property type="term" value="P:DNA-templated transcription initiation"/>
    <property type="evidence" value="ECO:0007669"/>
    <property type="project" value="InterPro"/>
</dbReference>
<dbReference type="GO" id="GO:0016987">
    <property type="term" value="F:sigma factor activity"/>
    <property type="evidence" value="ECO:0007669"/>
    <property type="project" value="UniProtKB-KW"/>
</dbReference>
<dbReference type="Gene3D" id="1.10.1740.10">
    <property type="match status" value="1"/>
</dbReference>
<keyword evidence="3" id="KW-0238">DNA-binding</keyword>
<dbReference type="PANTHER" id="PTHR43133:SF8">
    <property type="entry name" value="RNA POLYMERASE SIGMA FACTOR HI_1459-RELATED"/>
    <property type="match status" value="1"/>
</dbReference>
<dbReference type="PANTHER" id="PTHR43133">
    <property type="entry name" value="RNA POLYMERASE ECF-TYPE SIGMA FACTO"/>
    <property type="match status" value="1"/>
</dbReference>
<keyword evidence="1" id="KW-0805">Transcription regulation</keyword>
<dbReference type="STRING" id="313628.LNTAR_19407"/>
<sequence length="203" mass="23829">MSENNWNTRLSLLQRAKNPNDHHAWDEFTFYYSNFVKVVLSEMGVNSNDKDDLSQIVLLSLWKSLPTFELDKSKARFRTWMSTVIHNKVIDYYRKVNSQANKTSKFWDENKKQLSVVQPDIEKIIQNEWEVYVVQTALERIRNNFSGKAMAVFEMSMDNVPSTEIAEKLDIAFTSVSKLKNRVKERLVVEISNLKSEMYLFGE</sequence>
<evidence type="ECO:0000256" key="4">
    <source>
        <dbReference type="ARBA" id="ARBA00023163"/>
    </source>
</evidence>
<keyword evidence="2" id="KW-0731">Sigma factor</keyword>
<dbReference type="OrthoDB" id="281047at2"/>
<dbReference type="NCBIfam" id="TIGR02937">
    <property type="entry name" value="sigma70-ECF"/>
    <property type="match status" value="1"/>
</dbReference>
<proteinExistence type="predicted"/>
<keyword evidence="4" id="KW-0804">Transcription</keyword>
<dbReference type="Proteomes" id="UP000004947">
    <property type="component" value="Unassembled WGS sequence"/>
</dbReference>
<organism evidence="6 7">
    <name type="scientific">Lentisphaera araneosa HTCC2155</name>
    <dbReference type="NCBI Taxonomy" id="313628"/>
    <lineage>
        <taxon>Bacteria</taxon>
        <taxon>Pseudomonadati</taxon>
        <taxon>Lentisphaerota</taxon>
        <taxon>Lentisphaeria</taxon>
        <taxon>Lentisphaerales</taxon>
        <taxon>Lentisphaeraceae</taxon>
        <taxon>Lentisphaera</taxon>
    </lineage>
</organism>
<dbReference type="InterPro" id="IPR013325">
    <property type="entry name" value="RNA_pol_sigma_r2"/>
</dbReference>
<evidence type="ECO:0000313" key="7">
    <source>
        <dbReference type="Proteomes" id="UP000004947"/>
    </source>
</evidence>
<evidence type="ECO:0000256" key="2">
    <source>
        <dbReference type="ARBA" id="ARBA00023082"/>
    </source>
</evidence>
<name>A6DQU7_9BACT</name>
<dbReference type="Pfam" id="PF04542">
    <property type="entry name" value="Sigma70_r2"/>
    <property type="match status" value="1"/>
</dbReference>